<dbReference type="AlphaFoldDB" id="A0A3N4LFH2"/>
<dbReference type="EMBL" id="ML121589">
    <property type="protein sequence ID" value="RPB19431.1"/>
    <property type="molecule type" value="Genomic_DNA"/>
</dbReference>
<proteinExistence type="predicted"/>
<dbReference type="Pfam" id="PF03959">
    <property type="entry name" value="FSH1"/>
    <property type="match status" value="1"/>
</dbReference>
<dbReference type="InterPro" id="IPR005645">
    <property type="entry name" value="FSH-like_dom"/>
</dbReference>
<keyword evidence="1" id="KW-0378">Hydrolase</keyword>
<evidence type="ECO:0000313" key="4">
    <source>
        <dbReference type="EMBL" id="RPB19431.1"/>
    </source>
</evidence>
<dbReference type="FunCoup" id="A0A3N4LFH2">
    <property type="interactions" value="383"/>
</dbReference>
<gene>
    <name evidence="4" type="ORF">L211DRAFT_859135</name>
</gene>
<dbReference type="InterPro" id="IPR029058">
    <property type="entry name" value="AB_hydrolase_fold"/>
</dbReference>
<feature type="domain" description="Serine hydrolase" evidence="3">
    <location>
        <begin position="4"/>
        <end position="235"/>
    </location>
</feature>
<feature type="region of interest" description="Disordered" evidence="2">
    <location>
        <begin position="57"/>
        <end position="78"/>
    </location>
</feature>
<evidence type="ECO:0000256" key="1">
    <source>
        <dbReference type="ARBA" id="ARBA00022801"/>
    </source>
</evidence>
<dbReference type="GO" id="GO:0005737">
    <property type="term" value="C:cytoplasm"/>
    <property type="evidence" value="ECO:0007669"/>
    <property type="project" value="TreeGrafter"/>
</dbReference>
<reference evidence="4 5" key="1">
    <citation type="journal article" date="2018" name="Nat. Ecol. Evol.">
        <title>Pezizomycetes genomes reveal the molecular basis of ectomycorrhizal truffle lifestyle.</title>
        <authorList>
            <person name="Murat C."/>
            <person name="Payen T."/>
            <person name="Noel B."/>
            <person name="Kuo A."/>
            <person name="Morin E."/>
            <person name="Chen J."/>
            <person name="Kohler A."/>
            <person name="Krizsan K."/>
            <person name="Balestrini R."/>
            <person name="Da Silva C."/>
            <person name="Montanini B."/>
            <person name="Hainaut M."/>
            <person name="Levati E."/>
            <person name="Barry K.W."/>
            <person name="Belfiori B."/>
            <person name="Cichocki N."/>
            <person name="Clum A."/>
            <person name="Dockter R.B."/>
            <person name="Fauchery L."/>
            <person name="Guy J."/>
            <person name="Iotti M."/>
            <person name="Le Tacon F."/>
            <person name="Lindquist E.A."/>
            <person name="Lipzen A."/>
            <person name="Malagnac F."/>
            <person name="Mello A."/>
            <person name="Molinier V."/>
            <person name="Miyauchi S."/>
            <person name="Poulain J."/>
            <person name="Riccioni C."/>
            <person name="Rubini A."/>
            <person name="Sitrit Y."/>
            <person name="Splivallo R."/>
            <person name="Traeger S."/>
            <person name="Wang M."/>
            <person name="Zifcakova L."/>
            <person name="Wipf D."/>
            <person name="Zambonelli A."/>
            <person name="Paolocci F."/>
            <person name="Nowrousian M."/>
            <person name="Ottonello S."/>
            <person name="Baldrian P."/>
            <person name="Spatafora J.W."/>
            <person name="Henrissat B."/>
            <person name="Nagy L.G."/>
            <person name="Aury J.M."/>
            <person name="Wincker P."/>
            <person name="Grigoriev I.V."/>
            <person name="Bonfante P."/>
            <person name="Martin F.M."/>
        </authorList>
    </citation>
    <scope>NUCLEOTIDE SEQUENCE [LARGE SCALE GENOMIC DNA]</scope>
    <source>
        <strain evidence="4 5">ATCC MYA-4762</strain>
    </source>
</reference>
<dbReference type="Proteomes" id="UP000267821">
    <property type="component" value="Unassembled WGS sequence"/>
</dbReference>
<name>A0A3N4LFH2_9PEZI</name>
<keyword evidence="5" id="KW-1185">Reference proteome</keyword>
<dbReference type="PANTHER" id="PTHR48070:SF6">
    <property type="entry name" value="ESTERASE OVCA2"/>
    <property type="match status" value="1"/>
</dbReference>
<dbReference type="STRING" id="1051890.A0A3N4LFH2"/>
<accession>A0A3N4LFH2</accession>
<dbReference type="SUPFAM" id="SSF53474">
    <property type="entry name" value="alpha/beta-Hydrolases"/>
    <property type="match status" value="1"/>
</dbReference>
<dbReference type="Gene3D" id="3.40.50.1820">
    <property type="entry name" value="alpha/beta hydrolase"/>
    <property type="match status" value="1"/>
</dbReference>
<protein>
    <submittedName>
        <fullName evidence="4">FSH1-domain-containing protein</fullName>
    </submittedName>
</protein>
<sequence>MTTRPIKILMLHGYTQSGTLFHAKTKALEKHLQKSLATLGGVQLVYPTGPIQLRIGDLPTWNSTTTTTPAPSEQSETASEEGGEYFAWWRKNEALETYTGLPSPCLDYLYDFISKQGPFDGVIGFSQGAAAGGILASLLEPVRRSPPGLPSDWPKPPESQPQLAFAVCYSGFRAPYKQYDFIYEPKIETPVMHFIGNLDTVVDEERNLALVRACRKEKVVYHPGGHYLPGGKMFLGAVTRFIVECVEARKQAEAGKKEEEESVEDMNVPF</sequence>
<dbReference type="GO" id="GO:0016787">
    <property type="term" value="F:hydrolase activity"/>
    <property type="evidence" value="ECO:0007669"/>
    <property type="project" value="UniProtKB-KW"/>
</dbReference>
<dbReference type="InParanoid" id="A0A3N4LFH2"/>
<evidence type="ECO:0000313" key="5">
    <source>
        <dbReference type="Proteomes" id="UP000267821"/>
    </source>
</evidence>
<dbReference type="PANTHER" id="PTHR48070">
    <property type="entry name" value="ESTERASE OVCA2"/>
    <property type="match status" value="1"/>
</dbReference>
<dbReference type="GO" id="GO:0019748">
    <property type="term" value="P:secondary metabolic process"/>
    <property type="evidence" value="ECO:0007669"/>
    <property type="project" value="TreeGrafter"/>
</dbReference>
<organism evidence="4 5">
    <name type="scientific">Terfezia boudieri ATCC MYA-4762</name>
    <dbReference type="NCBI Taxonomy" id="1051890"/>
    <lineage>
        <taxon>Eukaryota</taxon>
        <taxon>Fungi</taxon>
        <taxon>Dikarya</taxon>
        <taxon>Ascomycota</taxon>
        <taxon>Pezizomycotina</taxon>
        <taxon>Pezizomycetes</taxon>
        <taxon>Pezizales</taxon>
        <taxon>Pezizaceae</taxon>
        <taxon>Terfezia</taxon>
    </lineage>
</organism>
<dbReference type="GO" id="GO:0005634">
    <property type="term" value="C:nucleus"/>
    <property type="evidence" value="ECO:0007669"/>
    <property type="project" value="TreeGrafter"/>
</dbReference>
<dbReference type="InterPro" id="IPR050593">
    <property type="entry name" value="LovG"/>
</dbReference>
<dbReference type="OrthoDB" id="2094269at2759"/>
<evidence type="ECO:0000259" key="3">
    <source>
        <dbReference type="Pfam" id="PF03959"/>
    </source>
</evidence>
<evidence type="ECO:0000256" key="2">
    <source>
        <dbReference type="SAM" id="MobiDB-lite"/>
    </source>
</evidence>